<sequence length="395" mass="44446">MAFVTSHPIQYQVPVFRHLSERDDIHFEVLFAMLPDAAAQGAGFGVEFEWDIPLLEGYPYSVLENVSKRPGVTHYTGCDTPAIDEELRRREIDAVVVNGWVVKTCVQTLRACRRLGIPCIVRGEANHLRPRPWWKKVLQRQLIRRYDAYLPIGTANRAFYRSYGVADSQMFDARYCIENARFNQAACLANPRRNTIRQQWGIAPDETCYLFCGKFELKKHPVELVHAFEDSLSNDRLQHPSTVNKSRLLMVGDGELRPQCQQYSESRSLPITLTGFLNQSEIVDAYIASDCLVLPSDHGETWGLVVNEAMACGLPAIVSDQVGCARDLIHESQTGFCFSFGDWDALARILNEVASGRFDLKSMGNNARSQIAEYSPEAAAQGILHAVDFCLRNPA</sequence>
<proteinExistence type="predicted"/>
<evidence type="ECO:0000259" key="1">
    <source>
        <dbReference type="Pfam" id="PF00534"/>
    </source>
</evidence>
<keyword evidence="3" id="KW-1185">Reference proteome</keyword>
<keyword evidence="2" id="KW-0808">Transferase</keyword>
<dbReference type="Proteomes" id="UP000011991">
    <property type="component" value="Unassembled WGS sequence"/>
</dbReference>
<dbReference type="GO" id="GO:0016757">
    <property type="term" value="F:glycosyltransferase activity"/>
    <property type="evidence" value="ECO:0007669"/>
    <property type="project" value="UniProtKB-KW"/>
</dbReference>
<evidence type="ECO:0000313" key="2">
    <source>
        <dbReference type="EMBL" id="EMI17909.1"/>
    </source>
</evidence>
<dbReference type="CDD" id="cd03801">
    <property type="entry name" value="GT4_PimA-like"/>
    <property type="match status" value="1"/>
</dbReference>
<keyword evidence="2" id="KW-0328">Glycosyltransferase</keyword>
<dbReference type="InterPro" id="IPR001296">
    <property type="entry name" value="Glyco_trans_1"/>
</dbReference>
<evidence type="ECO:0000313" key="3">
    <source>
        <dbReference type="Proteomes" id="UP000011991"/>
    </source>
</evidence>
<dbReference type="EC" id="2.4.-.-" evidence="2"/>
<organism evidence="2 3">
    <name type="scientific">Rhodopirellula maiorica SM1</name>
    <dbReference type="NCBI Taxonomy" id="1265738"/>
    <lineage>
        <taxon>Bacteria</taxon>
        <taxon>Pseudomonadati</taxon>
        <taxon>Planctomycetota</taxon>
        <taxon>Planctomycetia</taxon>
        <taxon>Pirellulales</taxon>
        <taxon>Pirellulaceae</taxon>
        <taxon>Novipirellula</taxon>
    </lineage>
</organism>
<dbReference type="RefSeq" id="WP_008702567.1">
    <property type="nucleotide sequence ID" value="NZ_ANOG01000737.1"/>
</dbReference>
<dbReference type="Gene3D" id="3.40.50.2000">
    <property type="entry name" value="Glycogen Phosphorylase B"/>
    <property type="match status" value="2"/>
</dbReference>
<dbReference type="PANTHER" id="PTHR45947:SF3">
    <property type="entry name" value="SULFOQUINOVOSYL TRANSFERASE SQD2"/>
    <property type="match status" value="1"/>
</dbReference>
<dbReference type="PATRIC" id="fig|1265738.3.peg.5221"/>
<dbReference type="OrthoDB" id="9795746at2"/>
<comment type="caution">
    <text evidence="2">The sequence shown here is derived from an EMBL/GenBank/DDBJ whole genome shotgun (WGS) entry which is preliminary data.</text>
</comment>
<gene>
    <name evidence="2" type="ORF">RMSM_05195</name>
</gene>
<dbReference type="EMBL" id="ANOG01000737">
    <property type="protein sequence ID" value="EMI17909.1"/>
    <property type="molecule type" value="Genomic_DNA"/>
</dbReference>
<dbReference type="SUPFAM" id="SSF53756">
    <property type="entry name" value="UDP-Glycosyltransferase/glycogen phosphorylase"/>
    <property type="match status" value="1"/>
</dbReference>
<dbReference type="Pfam" id="PF00534">
    <property type="entry name" value="Glycos_transf_1"/>
    <property type="match status" value="1"/>
</dbReference>
<dbReference type="PANTHER" id="PTHR45947">
    <property type="entry name" value="SULFOQUINOVOSYL TRANSFERASE SQD2"/>
    <property type="match status" value="1"/>
</dbReference>
<reference evidence="2 3" key="1">
    <citation type="journal article" date="2013" name="Mar. Genomics">
        <title>Expression of sulfatases in Rhodopirellula baltica and the diversity of sulfatases in the genus Rhodopirellula.</title>
        <authorList>
            <person name="Wegner C.E."/>
            <person name="Richter-Heitmann T."/>
            <person name="Klindworth A."/>
            <person name="Klockow C."/>
            <person name="Richter M."/>
            <person name="Achstetter T."/>
            <person name="Glockner F.O."/>
            <person name="Harder J."/>
        </authorList>
    </citation>
    <scope>NUCLEOTIDE SEQUENCE [LARGE SCALE GENOMIC DNA]</scope>
    <source>
        <strain evidence="2 3">SM1</strain>
    </source>
</reference>
<name>M5RVC5_9BACT</name>
<dbReference type="AlphaFoldDB" id="M5RVC5"/>
<protein>
    <submittedName>
        <fullName evidence="2">Glycosyl transferase, group 1</fullName>
        <ecNumber evidence="2">2.4.-.-</ecNumber>
    </submittedName>
</protein>
<dbReference type="InterPro" id="IPR050194">
    <property type="entry name" value="Glycosyltransferase_grp1"/>
</dbReference>
<feature type="domain" description="Glycosyl transferase family 1" evidence="1">
    <location>
        <begin position="193"/>
        <end position="369"/>
    </location>
</feature>
<accession>M5RVC5</accession>